<evidence type="ECO:0000313" key="4">
    <source>
        <dbReference type="Proteomes" id="UP001292094"/>
    </source>
</evidence>
<evidence type="ECO:0000256" key="1">
    <source>
        <dbReference type="SAM" id="MobiDB-lite"/>
    </source>
</evidence>
<feature type="region of interest" description="Disordered" evidence="1">
    <location>
        <begin position="348"/>
        <end position="441"/>
    </location>
</feature>
<evidence type="ECO:0000256" key="2">
    <source>
        <dbReference type="SAM" id="Phobius"/>
    </source>
</evidence>
<keyword evidence="4" id="KW-1185">Reference proteome</keyword>
<feature type="compositionally biased region" description="Gly residues" evidence="1">
    <location>
        <begin position="353"/>
        <end position="363"/>
    </location>
</feature>
<dbReference type="InterPro" id="IPR032675">
    <property type="entry name" value="LRR_dom_sf"/>
</dbReference>
<evidence type="ECO:0000313" key="3">
    <source>
        <dbReference type="EMBL" id="KAK4288414.1"/>
    </source>
</evidence>
<feature type="region of interest" description="Disordered" evidence="1">
    <location>
        <begin position="180"/>
        <end position="216"/>
    </location>
</feature>
<dbReference type="Proteomes" id="UP001292094">
    <property type="component" value="Unassembled WGS sequence"/>
</dbReference>
<keyword evidence="2" id="KW-0472">Membrane</keyword>
<protein>
    <submittedName>
        <fullName evidence="3">Uncharacterized protein</fullName>
    </submittedName>
</protein>
<dbReference type="EMBL" id="JAWZYT010006315">
    <property type="protein sequence ID" value="KAK4288414.1"/>
    <property type="molecule type" value="Genomic_DNA"/>
</dbReference>
<name>A0AAE1NE68_9EUCA</name>
<feature type="compositionally biased region" description="Pro residues" evidence="1">
    <location>
        <begin position="409"/>
        <end position="435"/>
    </location>
</feature>
<reference evidence="3" key="1">
    <citation type="submission" date="2023-11" db="EMBL/GenBank/DDBJ databases">
        <title>Genome assemblies of two species of porcelain crab, Petrolisthes cinctipes and Petrolisthes manimaculis (Anomura: Porcellanidae).</title>
        <authorList>
            <person name="Angst P."/>
        </authorList>
    </citation>
    <scope>NUCLEOTIDE SEQUENCE</scope>
    <source>
        <strain evidence="3">PB745_02</strain>
        <tissue evidence="3">Gill</tissue>
    </source>
</reference>
<gene>
    <name evidence="3" type="ORF">Pmani_038556</name>
</gene>
<keyword evidence="2" id="KW-0812">Transmembrane</keyword>
<feature type="compositionally biased region" description="Low complexity" evidence="1">
    <location>
        <begin position="381"/>
        <end position="390"/>
    </location>
</feature>
<dbReference type="AlphaFoldDB" id="A0AAE1NE68"/>
<accession>A0AAE1NE68</accession>
<keyword evidence="2" id="KW-1133">Transmembrane helix</keyword>
<feature type="region of interest" description="Disordered" evidence="1">
    <location>
        <begin position="113"/>
        <end position="158"/>
    </location>
</feature>
<sequence length="441" mass="47324">MEQVAKLSGNAWDCSLSERVLWMKRWMTRSPVHFYKSHSIRCATPHSLGYKPVMLLEESDFTTTPPPLTTTTTTTSLGGQQVRDEGRRDTLHDNTVVERMVEVASLHHHHQYIPRPSTTTTKNTITSTTVSSSSTIPSITTTSRTTIPTTTTTTTGIISRNTGLSDEFQPYWLVHNRMPPPAPHPHHHHLTQPTPTTHTTTYTTQPTQKEEESLATTTRICTKAKKGDEGVVKRGHGHTRERGGVGLGVGTAAGYKDLWVYRGDSHHTIRSNQPLPVGLGHGRVSDGAVVGAGVVATCVGVALLVGGFLLARGRGKGGQSWDGWTSYWYDSSGDDVVLTLGLSSLPTHHTDGGRGGGGGGGGGDEVDDGEEEEEDDEEGVVTESEGTVGVLTDTHHGLNNRLYLLLQSPPHPPSPTAPLTPPPPPPPPPPCPSHPLPSLCT</sequence>
<organism evidence="3 4">
    <name type="scientific">Petrolisthes manimaculis</name>
    <dbReference type="NCBI Taxonomy" id="1843537"/>
    <lineage>
        <taxon>Eukaryota</taxon>
        <taxon>Metazoa</taxon>
        <taxon>Ecdysozoa</taxon>
        <taxon>Arthropoda</taxon>
        <taxon>Crustacea</taxon>
        <taxon>Multicrustacea</taxon>
        <taxon>Malacostraca</taxon>
        <taxon>Eumalacostraca</taxon>
        <taxon>Eucarida</taxon>
        <taxon>Decapoda</taxon>
        <taxon>Pleocyemata</taxon>
        <taxon>Anomura</taxon>
        <taxon>Galatheoidea</taxon>
        <taxon>Porcellanidae</taxon>
        <taxon>Petrolisthes</taxon>
    </lineage>
</organism>
<feature type="compositionally biased region" description="Low complexity" evidence="1">
    <location>
        <begin position="191"/>
        <end position="207"/>
    </location>
</feature>
<dbReference type="Gene3D" id="3.80.10.10">
    <property type="entry name" value="Ribonuclease Inhibitor"/>
    <property type="match status" value="1"/>
</dbReference>
<comment type="caution">
    <text evidence="3">The sequence shown here is derived from an EMBL/GenBank/DDBJ whole genome shotgun (WGS) entry which is preliminary data.</text>
</comment>
<proteinExistence type="predicted"/>
<feature type="compositionally biased region" description="Acidic residues" evidence="1">
    <location>
        <begin position="364"/>
        <end position="380"/>
    </location>
</feature>
<feature type="transmembrane region" description="Helical" evidence="2">
    <location>
        <begin position="288"/>
        <end position="311"/>
    </location>
</feature>